<dbReference type="Pfam" id="PF11140">
    <property type="entry name" value="DUF2913"/>
    <property type="match status" value="1"/>
</dbReference>
<name>A0ABN8E5T9_9VIBR</name>
<evidence type="ECO:0008006" key="3">
    <source>
        <dbReference type="Google" id="ProtNLM"/>
    </source>
</evidence>
<comment type="caution">
    <text evidence="1">The sequence shown here is derived from an EMBL/GenBank/DDBJ whole genome shotgun (WGS) entry which is preliminary data.</text>
</comment>
<proteinExistence type="predicted"/>
<dbReference type="Proteomes" id="UP000838748">
    <property type="component" value="Unassembled WGS sequence"/>
</dbReference>
<evidence type="ECO:0000313" key="2">
    <source>
        <dbReference type="Proteomes" id="UP000838748"/>
    </source>
</evidence>
<organism evidence="1 2">
    <name type="scientific">Vibrio marisflavi CECT 7928</name>
    <dbReference type="NCBI Taxonomy" id="634439"/>
    <lineage>
        <taxon>Bacteria</taxon>
        <taxon>Pseudomonadati</taxon>
        <taxon>Pseudomonadota</taxon>
        <taxon>Gammaproteobacteria</taxon>
        <taxon>Vibrionales</taxon>
        <taxon>Vibrionaceae</taxon>
        <taxon>Vibrio</taxon>
    </lineage>
</organism>
<protein>
    <recommendedName>
        <fullName evidence="3">Alpha-acetolactate decarboxylase</fullName>
    </recommendedName>
</protein>
<accession>A0ABN8E5T9</accession>
<reference evidence="1" key="1">
    <citation type="submission" date="2021-11" db="EMBL/GenBank/DDBJ databases">
        <authorList>
            <person name="Rodrigo-Torres L."/>
            <person name="Arahal R. D."/>
            <person name="Lucena T."/>
        </authorList>
    </citation>
    <scope>NUCLEOTIDE SEQUENCE</scope>
    <source>
        <strain evidence="1">CECT 7928</strain>
    </source>
</reference>
<sequence>MAEYIFEIKELVNTALSELSEQHKSGKLVDAPVANNHFLVRWITKSLKTQRFSRSVFDDLSRWQKMGRSKGNDAAINFTFRKISQLYGEFFPQNEVKDVLDSQVESFLDAMETLDWEVSTSEPLTLGGKVQLFTESQNSLALCSEQCDSCFDAETLVKPMSWFVRGNHQEFIEKAYQAGFLVHKVTDYKSAVKYHGEYLVFPANKGDRLAEIPFSIEC</sequence>
<keyword evidence="2" id="KW-1185">Reference proteome</keyword>
<dbReference type="InterPro" id="IPR021316">
    <property type="entry name" value="DUF2913"/>
</dbReference>
<dbReference type="EMBL" id="CAKLDM010000002">
    <property type="protein sequence ID" value="CAH0540255.1"/>
    <property type="molecule type" value="Genomic_DNA"/>
</dbReference>
<evidence type="ECO:0000313" key="1">
    <source>
        <dbReference type="EMBL" id="CAH0540255.1"/>
    </source>
</evidence>
<dbReference type="RefSeq" id="WP_237362245.1">
    <property type="nucleotide sequence ID" value="NZ_CAKLDM010000002.1"/>
</dbReference>
<gene>
    <name evidence="1" type="ORF">VMF7928_02700</name>
</gene>